<evidence type="ECO:0000259" key="1">
    <source>
        <dbReference type="Pfam" id="PF11716"/>
    </source>
</evidence>
<dbReference type="InterPro" id="IPR024344">
    <property type="entry name" value="MDMPI_metal-binding"/>
</dbReference>
<name>A0ABP9NJW6_9PSEU</name>
<protein>
    <submittedName>
        <fullName evidence="2">TIGR03086 family metal-binding protein</fullName>
    </submittedName>
</protein>
<reference evidence="3" key="1">
    <citation type="journal article" date="2019" name="Int. J. Syst. Evol. Microbiol.">
        <title>The Global Catalogue of Microorganisms (GCM) 10K type strain sequencing project: providing services to taxonomists for standard genome sequencing and annotation.</title>
        <authorList>
            <consortium name="The Broad Institute Genomics Platform"/>
            <consortium name="The Broad Institute Genome Sequencing Center for Infectious Disease"/>
            <person name="Wu L."/>
            <person name="Ma J."/>
        </authorList>
    </citation>
    <scope>NUCLEOTIDE SEQUENCE [LARGE SCALE GENOMIC DNA]</scope>
    <source>
        <strain evidence="3">JCM 18302</strain>
    </source>
</reference>
<dbReference type="NCBIfam" id="TIGR03083">
    <property type="entry name" value="maleylpyruvate isomerase family mycothiol-dependent enzyme"/>
    <property type="match status" value="1"/>
</dbReference>
<sequence length="203" mass="21331">MGGRLAGMTTTETTDPRPLYDGALSWALGRVRGVRPDQLTLPTPCSELDVRALLAHLVATVHRAAAVGRGEDAAAVPWSVPQAPGDDWGSAYAAAIDAMWAVWRDGSDRLDRPVRAPFGEVPGRAALIAYTSETLVHGWDLAVATGQDAEADPAIATPVLAVMARFLPAEPRGGHVPFAAPVPAREGAGPTERLANWCGRAWG</sequence>
<dbReference type="Gene3D" id="1.20.120.450">
    <property type="entry name" value="dinb family like domain"/>
    <property type="match status" value="1"/>
</dbReference>
<dbReference type="Pfam" id="PF11716">
    <property type="entry name" value="MDMPI_N"/>
    <property type="match status" value="1"/>
</dbReference>
<accession>A0ABP9NJW6</accession>
<dbReference type="InterPro" id="IPR017517">
    <property type="entry name" value="Maleyloyr_isom"/>
</dbReference>
<dbReference type="InterPro" id="IPR034660">
    <property type="entry name" value="DinB/YfiT-like"/>
</dbReference>
<keyword evidence="3" id="KW-1185">Reference proteome</keyword>
<dbReference type="InterPro" id="IPR017520">
    <property type="entry name" value="CHP03086"/>
</dbReference>
<proteinExistence type="predicted"/>
<feature type="domain" description="Mycothiol-dependent maleylpyruvate isomerase metal-binding" evidence="1">
    <location>
        <begin position="30"/>
        <end position="142"/>
    </location>
</feature>
<evidence type="ECO:0000313" key="3">
    <source>
        <dbReference type="Proteomes" id="UP001500804"/>
    </source>
</evidence>
<evidence type="ECO:0000313" key="2">
    <source>
        <dbReference type="EMBL" id="GAA5123280.1"/>
    </source>
</evidence>
<gene>
    <name evidence="2" type="ORF">GCM10023320_34850</name>
</gene>
<comment type="caution">
    <text evidence="2">The sequence shown here is derived from an EMBL/GenBank/DDBJ whole genome shotgun (WGS) entry which is preliminary data.</text>
</comment>
<dbReference type="Proteomes" id="UP001500804">
    <property type="component" value="Unassembled WGS sequence"/>
</dbReference>
<organism evidence="2 3">
    <name type="scientific">Pseudonocardia adelaidensis</name>
    <dbReference type="NCBI Taxonomy" id="648754"/>
    <lineage>
        <taxon>Bacteria</taxon>
        <taxon>Bacillati</taxon>
        <taxon>Actinomycetota</taxon>
        <taxon>Actinomycetes</taxon>
        <taxon>Pseudonocardiales</taxon>
        <taxon>Pseudonocardiaceae</taxon>
        <taxon>Pseudonocardia</taxon>
    </lineage>
</organism>
<dbReference type="EMBL" id="BAABJO010000011">
    <property type="protein sequence ID" value="GAA5123280.1"/>
    <property type="molecule type" value="Genomic_DNA"/>
</dbReference>
<dbReference type="SUPFAM" id="SSF109854">
    <property type="entry name" value="DinB/YfiT-like putative metalloenzymes"/>
    <property type="match status" value="1"/>
</dbReference>
<dbReference type="NCBIfam" id="TIGR03086">
    <property type="entry name" value="TIGR03086 family metal-binding protein"/>
    <property type="match status" value="1"/>
</dbReference>